<dbReference type="EMBL" id="LXTC01000001">
    <property type="protein sequence ID" value="OBA23268.1"/>
    <property type="molecule type" value="Genomic_DNA"/>
</dbReference>
<dbReference type="OrthoDB" id="536881at2759"/>
<dbReference type="PANTHER" id="PTHR31018">
    <property type="entry name" value="SPORULATION-SPECIFIC PROTEIN-RELATED"/>
    <property type="match status" value="1"/>
</dbReference>
<evidence type="ECO:0000256" key="1">
    <source>
        <dbReference type="ARBA" id="ARBA00004191"/>
    </source>
</evidence>
<evidence type="ECO:0000256" key="7">
    <source>
        <dbReference type="ARBA" id="ARBA00023180"/>
    </source>
</evidence>
<keyword evidence="4" id="KW-0134">Cell wall</keyword>
<comment type="caution">
    <text evidence="10">The sequence shown here is derived from an EMBL/GenBank/DDBJ whole genome shotgun (WGS) entry which is preliminary data.</text>
</comment>
<dbReference type="PANTHER" id="PTHR31018:SF3">
    <property type="entry name" value="RECEPTOR PROTEIN-TYROSINE KINASE"/>
    <property type="match status" value="1"/>
</dbReference>
<evidence type="ECO:0000256" key="8">
    <source>
        <dbReference type="SAM" id="MobiDB-lite"/>
    </source>
</evidence>
<dbReference type="GO" id="GO:0031505">
    <property type="term" value="P:fungal-type cell wall organization"/>
    <property type="evidence" value="ECO:0007669"/>
    <property type="project" value="TreeGrafter"/>
</dbReference>
<evidence type="ECO:0000256" key="6">
    <source>
        <dbReference type="ARBA" id="ARBA00022729"/>
    </source>
</evidence>
<comment type="subcellular location">
    <subcellularLocation>
        <location evidence="2">Cell membrane</location>
        <topology evidence="2">Lipid-anchor</topology>
        <topology evidence="2">GPI-anchor</topology>
    </subcellularLocation>
    <subcellularLocation>
        <location evidence="1">Secreted</location>
        <location evidence="1">Cell wall</location>
    </subcellularLocation>
</comment>
<evidence type="ECO:0000256" key="2">
    <source>
        <dbReference type="ARBA" id="ARBA00004609"/>
    </source>
</evidence>
<dbReference type="GO" id="GO:0009986">
    <property type="term" value="C:cell surface"/>
    <property type="evidence" value="ECO:0007669"/>
    <property type="project" value="TreeGrafter"/>
</dbReference>
<name>A0A1A0HHE9_9ASCO</name>
<dbReference type="InterPro" id="IPR036941">
    <property type="entry name" value="Rcpt_L-dom_sf"/>
</dbReference>
<dbReference type="Proteomes" id="UP000092555">
    <property type="component" value="Unassembled WGS sequence"/>
</dbReference>
<keyword evidence="5" id="KW-0964">Secreted</keyword>
<dbReference type="AlphaFoldDB" id="A0A1A0HHE9"/>
<evidence type="ECO:0000256" key="4">
    <source>
        <dbReference type="ARBA" id="ARBA00022512"/>
    </source>
</evidence>
<feature type="chain" id="PRO_5008291799" evidence="9">
    <location>
        <begin position="17"/>
        <end position="413"/>
    </location>
</feature>
<reference evidence="10 11" key="1">
    <citation type="submission" date="2016-05" db="EMBL/GenBank/DDBJ databases">
        <title>Comparative genomics of biotechnologically important yeasts.</title>
        <authorList>
            <consortium name="DOE Joint Genome Institute"/>
            <person name="Riley R."/>
            <person name="Haridas S."/>
            <person name="Wolfe K.H."/>
            <person name="Lopes M.R."/>
            <person name="Hittinger C.T."/>
            <person name="Goker M."/>
            <person name="Salamov A."/>
            <person name="Wisecaver J."/>
            <person name="Long T.M."/>
            <person name="Aerts A.L."/>
            <person name="Barry K."/>
            <person name="Choi C."/>
            <person name="Clum A."/>
            <person name="Coughlan A.Y."/>
            <person name="Deshpande S."/>
            <person name="Douglass A.P."/>
            <person name="Hanson S.J."/>
            <person name="Klenk H.-P."/>
            <person name="LaButti K."/>
            <person name="Lapidus A."/>
            <person name="Lindquist E."/>
            <person name="Lipzen A."/>
            <person name="Meier-kolthoff J.P."/>
            <person name="Ohm R.A."/>
            <person name="Otillar R.P."/>
            <person name="Pangilinan J."/>
            <person name="Peng Y."/>
            <person name="Rokas A."/>
            <person name="Rosa C.A."/>
            <person name="Scheuner C."/>
            <person name="Sibirny A.A."/>
            <person name="Slot J.C."/>
            <person name="Stielow J.B."/>
            <person name="Sun H."/>
            <person name="Kurtzman C.P."/>
            <person name="Blackwell M."/>
            <person name="Grigoriev I.V."/>
            <person name="Jeffries T.W."/>
        </authorList>
    </citation>
    <scope>NUCLEOTIDE SEQUENCE [LARGE SCALE GENOMIC DNA]</scope>
    <source>
        <strain evidence="10 11">NRRL YB-4993</strain>
    </source>
</reference>
<keyword evidence="7" id="KW-0325">Glycoprotein</keyword>
<protein>
    <submittedName>
        <fullName evidence="10">Uncharacterized protein</fullName>
    </submittedName>
</protein>
<evidence type="ECO:0000313" key="10">
    <source>
        <dbReference type="EMBL" id="OBA23268.1"/>
    </source>
</evidence>
<comment type="similarity">
    <text evidence="3">Belongs to the SPS2 family.</text>
</comment>
<feature type="region of interest" description="Disordered" evidence="8">
    <location>
        <begin position="346"/>
        <end position="389"/>
    </location>
</feature>
<evidence type="ECO:0000256" key="5">
    <source>
        <dbReference type="ARBA" id="ARBA00022525"/>
    </source>
</evidence>
<dbReference type="GeneID" id="30028456"/>
<dbReference type="STRING" id="869754.A0A1A0HHE9"/>
<evidence type="ECO:0000256" key="3">
    <source>
        <dbReference type="ARBA" id="ARBA00005798"/>
    </source>
</evidence>
<feature type="signal peptide" evidence="9">
    <location>
        <begin position="1"/>
        <end position="16"/>
    </location>
</feature>
<keyword evidence="6 9" id="KW-0732">Signal</keyword>
<organism evidence="10 11">
    <name type="scientific">Metschnikowia bicuspidata var. bicuspidata NRRL YB-4993</name>
    <dbReference type="NCBI Taxonomy" id="869754"/>
    <lineage>
        <taxon>Eukaryota</taxon>
        <taxon>Fungi</taxon>
        <taxon>Dikarya</taxon>
        <taxon>Ascomycota</taxon>
        <taxon>Saccharomycotina</taxon>
        <taxon>Pichiomycetes</taxon>
        <taxon>Metschnikowiaceae</taxon>
        <taxon>Metschnikowia</taxon>
    </lineage>
</organism>
<keyword evidence="11" id="KW-1185">Reference proteome</keyword>
<sequence length="413" mass="42373">MLKHLVFPLLASLAAAASSDSCSFSTTISAASGVLTLNACPTLSGDITITGDDIASVDLSGVQNVAGDLTLFNSSSFTSVNFNSLVNVTGSLAFTALTQVHSVDFAALNMAEDLLFVSLPSLASLNLGLGLADVTSLTLSDTALSSIDNLLQFSSIHVLNVNNNKNITLIDLSSLELVSGGLTLSFNNDDAVVRLGSLQWAANFTLQDVAAADISNLLTVNGSFIVGYNSFDAVLFESLTTVGASLQVFANDNLETLELANLTSINGEFHVFNNSLLLDINLDSLETVKGAVDIEGAFGNFTMPSLDEVEGDFTVLSTSEDFSCEAFDSLYDDGKFLGANYNCSSPSSTIQSSSTTSGSRSTSSSTSTSTGSGSGTTSSSSSSSSSSSRSGASAVTPAMVFTCAVAAAVALLV</sequence>
<evidence type="ECO:0000313" key="11">
    <source>
        <dbReference type="Proteomes" id="UP000092555"/>
    </source>
</evidence>
<evidence type="ECO:0000256" key="9">
    <source>
        <dbReference type="SAM" id="SignalP"/>
    </source>
</evidence>
<dbReference type="GO" id="GO:0005886">
    <property type="term" value="C:plasma membrane"/>
    <property type="evidence" value="ECO:0007669"/>
    <property type="project" value="UniProtKB-SubCell"/>
</dbReference>
<dbReference type="Gene3D" id="3.80.20.20">
    <property type="entry name" value="Receptor L-domain"/>
    <property type="match status" value="2"/>
</dbReference>
<proteinExistence type="inferred from homology"/>
<dbReference type="InterPro" id="IPR051648">
    <property type="entry name" value="CWI-Assembly_Regulator"/>
</dbReference>
<gene>
    <name evidence="10" type="ORF">METBIDRAFT_29784</name>
</gene>
<accession>A0A1A0HHE9</accession>
<dbReference type="GO" id="GO:0009277">
    <property type="term" value="C:fungal-type cell wall"/>
    <property type="evidence" value="ECO:0007669"/>
    <property type="project" value="TreeGrafter"/>
</dbReference>
<dbReference type="RefSeq" id="XP_018713749.1">
    <property type="nucleotide sequence ID" value="XM_018855480.1"/>
</dbReference>
<dbReference type="SUPFAM" id="SSF52058">
    <property type="entry name" value="L domain-like"/>
    <property type="match status" value="2"/>
</dbReference>